<reference evidence="5 6" key="1">
    <citation type="submission" date="2019-12" db="EMBL/GenBank/DDBJ databases">
        <authorList>
            <person name="Huq M.A."/>
        </authorList>
    </citation>
    <scope>NUCLEOTIDE SEQUENCE [LARGE SCALE GENOMIC DNA]</scope>
    <source>
        <strain evidence="5 6">MAH-18</strain>
    </source>
</reference>
<dbReference type="InterPro" id="IPR036388">
    <property type="entry name" value="WH-like_DNA-bd_sf"/>
</dbReference>
<evidence type="ECO:0000313" key="5">
    <source>
        <dbReference type="EMBL" id="MVQ50776.1"/>
    </source>
</evidence>
<keyword evidence="6" id="KW-1185">Reference proteome</keyword>
<dbReference type="PANTHER" id="PTHR33204:SF29">
    <property type="entry name" value="TRANSCRIPTIONAL REGULATOR"/>
    <property type="match status" value="1"/>
</dbReference>
<name>A0A6L6XWC8_9ACTN</name>
<feature type="domain" description="HTH hxlR-type" evidence="4">
    <location>
        <begin position="2"/>
        <end position="101"/>
    </location>
</feature>
<dbReference type="Proteomes" id="UP000473525">
    <property type="component" value="Unassembled WGS sequence"/>
</dbReference>
<keyword evidence="3" id="KW-0804">Transcription</keyword>
<accession>A0A6L6XWC8</accession>
<evidence type="ECO:0000256" key="1">
    <source>
        <dbReference type="ARBA" id="ARBA00023015"/>
    </source>
</evidence>
<evidence type="ECO:0000259" key="4">
    <source>
        <dbReference type="PROSITE" id="PS51118"/>
    </source>
</evidence>
<dbReference type="AlphaFoldDB" id="A0A6L6XWC8"/>
<organism evidence="5 6">
    <name type="scientific">Nocardioides agri</name>
    <dbReference type="NCBI Taxonomy" id="2682843"/>
    <lineage>
        <taxon>Bacteria</taxon>
        <taxon>Bacillati</taxon>
        <taxon>Actinomycetota</taxon>
        <taxon>Actinomycetes</taxon>
        <taxon>Propionibacteriales</taxon>
        <taxon>Nocardioidaceae</taxon>
        <taxon>Nocardioides</taxon>
    </lineage>
</organism>
<comment type="caution">
    <text evidence="5">The sequence shown here is derived from an EMBL/GenBank/DDBJ whole genome shotgun (WGS) entry which is preliminary data.</text>
</comment>
<dbReference type="InterPro" id="IPR036390">
    <property type="entry name" value="WH_DNA-bd_sf"/>
</dbReference>
<gene>
    <name evidence="5" type="ORF">GON03_16445</name>
</gene>
<dbReference type="PANTHER" id="PTHR33204">
    <property type="entry name" value="TRANSCRIPTIONAL REGULATOR, MARR FAMILY"/>
    <property type="match status" value="1"/>
</dbReference>
<protein>
    <submittedName>
        <fullName evidence="5">MarR family transcriptional regulator</fullName>
    </submittedName>
</protein>
<keyword evidence="2" id="KW-0238">DNA-binding</keyword>
<keyword evidence="1" id="KW-0805">Transcription regulation</keyword>
<sequence length="113" mass="13006">MCPVDVPLHHLGGKWKLIVCFYLLQRPCRNGELRRLIPQVRQKMLTQQLRELEASGLVQREVFDQVPPKVVYSIVDKERAALEAVVYPLCEWGIDRVGRHGGRILTTTLPTDF</sequence>
<dbReference type="PROSITE" id="PS51118">
    <property type="entry name" value="HTH_HXLR"/>
    <property type="match status" value="1"/>
</dbReference>
<evidence type="ECO:0000313" key="6">
    <source>
        <dbReference type="Proteomes" id="UP000473525"/>
    </source>
</evidence>
<dbReference type="InterPro" id="IPR002577">
    <property type="entry name" value="HTH_HxlR"/>
</dbReference>
<dbReference type="Pfam" id="PF01638">
    <property type="entry name" value="HxlR"/>
    <property type="match status" value="1"/>
</dbReference>
<dbReference type="GO" id="GO:0003677">
    <property type="term" value="F:DNA binding"/>
    <property type="evidence" value="ECO:0007669"/>
    <property type="project" value="UniProtKB-KW"/>
</dbReference>
<evidence type="ECO:0000256" key="2">
    <source>
        <dbReference type="ARBA" id="ARBA00023125"/>
    </source>
</evidence>
<proteinExistence type="predicted"/>
<dbReference type="EMBL" id="WSEK01000004">
    <property type="protein sequence ID" value="MVQ50776.1"/>
    <property type="molecule type" value="Genomic_DNA"/>
</dbReference>
<evidence type="ECO:0000256" key="3">
    <source>
        <dbReference type="ARBA" id="ARBA00023163"/>
    </source>
</evidence>
<dbReference type="SUPFAM" id="SSF46785">
    <property type="entry name" value="Winged helix' DNA-binding domain"/>
    <property type="match status" value="1"/>
</dbReference>
<dbReference type="Gene3D" id="1.10.10.10">
    <property type="entry name" value="Winged helix-like DNA-binding domain superfamily/Winged helix DNA-binding domain"/>
    <property type="match status" value="1"/>
</dbReference>